<dbReference type="OrthoDB" id="894123at2"/>
<dbReference type="Proteomes" id="UP000272117">
    <property type="component" value="Unassembled WGS sequence"/>
</dbReference>
<protein>
    <submittedName>
        <fullName evidence="1">Uncharacterized protein</fullName>
    </submittedName>
</protein>
<sequence length="109" mass="12895">MKTQGESLEELQQLLFKLELLTFDGTETTTLLLEYLHQTLDVFRFMFRDGYTEQQPSHVINYCIMKLEFAKKQIENEDVQEGLEFTKSVIVYFLKETSLLEVSEEPDLF</sequence>
<proteinExistence type="predicted"/>
<gene>
    <name evidence="1" type="ORF">EFB08_04395</name>
</gene>
<accession>A0A3M9MYA4</accession>
<evidence type="ECO:0000313" key="2">
    <source>
        <dbReference type="Proteomes" id="UP000272117"/>
    </source>
</evidence>
<name>A0A3M9MYA4_9BACT</name>
<dbReference type="AlphaFoldDB" id="A0A3M9MYA4"/>
<dbReference type="EMBL" id="RJJD01000002">
    <property type="protein sequence ID" value="RNI30504.1"/>
    <property type="molecule type" value="Genomic_DNA"/>
</dbReference>
<keyword evidence="2" id="KW-1185">Reference proteome</keyword>
<dbReference type="RefSeq" id="WP_123125721.1">
    <property type="nucleotide sequence ID" value="NZ_RJJD01000002.1"/>
</dbReference>
<organism evidence="1 2">
    <name type="scientific">Rufibacter latericius</name>
    <dbReference type="NCBI Taxonomy" id="2487040"/>
    <lineage>
        <taxon>Bacteria</taxon>
        <taxon>Pseudomonadati</taxon>
        <taxon>Bacteroidota</taxon>
        <taxon>Cytophagia</taxon>
        <taxon>Cytophagales</taxon>
        <taxon>Hymenobacteraceae</taxon>
        <taxon>Rufibacter</taxon>
    </lineage>
</organism>
<reference evidence="1 2" key="1">
    <citation type="submission" date="2018-11" db="EMBL/GenBank/DDBJ databases">
        <title>Rufibacter latericius sp. nov., isolated from water in Baiyang Lake.</title>
        <authorList>
            <person name="Yang Y."/>
        </authorList>
    </citation>
    <scope>NUCLEOTIDE SEQUENCE [LARGE SCALE GENOMIC DNA]</scope>
    <source>
        <strain evidence="1 2">R-22-1c-1</strain>
    </source>
</reference>
<evidence type="ECO:0000313" key="1">
    <source>
        <dbReference type="EMBL" id="RNI30504.1"/>
    </source>
</evidence>
<comment type="caution">
    <text evidence="1">The sequence shown here is derived from an EMBL/GenBank/DDBJ whole genome shotgun (WGS) entry which is preliminary data.</text>
</comment>